<keyword evidence="7 9" id="KW-0143">Chaperone</keyword>
<feature type="region of interest" description="Disordered" evidence="10">
    <location>
        <begin position="526"/>
        <end position="576"/>
    </location>
</feature>
<dbReference type="OrthoDB" id="1938156at2759"/>
<evidence type="ECO:0000256" key="4">
    <source>
        <dbReference type="ARBA" id="ARBA00022824"/>
    </source>
</evidence>
<feature type="transmembrane region" description="Helical" evidence="9">
    <location>
        <begin position="493"/>
        <end position="516"/>
    </location>
</feature>
<dbReference type="FunFam" id="2.10.250.10:FF:000001">
    <property type="entry name" value="Calnexin homolog"/>
    <property type="match status" value="1"/>
</dbReference>
<name>A0A9W8EEQ7_9FUNG</name>
<evidence type="ECO:0000313" key="12">
    <source>
        <dbReference type="Proteomes" id="UP001151582"/>
    </source>
</evidence>
<comment type="similarity">
    <text evidence="2 9">Belongs to the calreticulin family.</text>
</comment>
<keyword evidence="4 9" id="KW-0256">Endoplasmic reticulum</keyword>
<dbReference type="GO" id="GO:0036503">
    <property type="term" value="P:ERAD pathway"/>
    <property type="evidence" value="ECO:0007669"/>
    <property type="project" value="TreeGrafter"/>
</dbReference>
<evidence type="ECO:0000256" key="9">
    <source>
        <dbReference type="RuleBase" id="RU362126"/>
    </source>
</evidence>
<dbReference type="SUPFAM" id="SSF49899">
    <property type="entry name" value="Concanavalin A-like lectins/glucanases"/>
    <property type="match status" value="1"/>
</dbReference>
<feature type="disulfide bond" evidence="8">
    <location>
        <begin position="129"/>
        <end position="166"/>
    </location>
</feature>
<keyword evidence="5 9" id="KW-1133">Transmembrane helix</keyword>
<evidence type="ECO:0000256" key="1">
    <source>
        <dbReference type="ARBA" id="ARBA00004389"/>
    </source>
</evidence>
<dbReference type="PROSITE" id="PS00803">
    <property type="entry name" value="CALRETICULIN_1"/>
    <property type="match status" value="1"/>
</dbReference>
<evidence type="ECO:0000313" key="11">
    <source>
        <dbReference type="EMBL" id="KAJ1984808.1"/>
    </source>
</evidence>
<dbReference type="PRINTS" id="PR00626">
    <property type="entry name" value="CALRETICULIN"/>
</dbReference>
<keyword evidence="6 9" id="KW-0472">Membrane</keyword>
<feature type="region of interest" description="Disordered" evidence="10">
    <location>
        <begin position="227"/>
        <end position="276"/>
    </location>
</feature>
<dbReference type="Gene3D" id="2.60.120.200">
    <property type="match status" value="1"/>
</dbReference>
<evidence type="ECO:0000256" key="7">
    <source>
        <dbReference type="ARBA" id="ARBA00023186"/>
    </source>
</evidence>
<dbReference type="GO" id="GO:0006457">
    <property type="term" value="P:protein folding"/>
    <property type="evidence" value="ECO:0007669"/>
    <property type="project" value="InterPro"/>
</dbReference>
<evidence type="ECO:0000256" key="5">
    <source>
        <dbReference type="ARBA" id="ARBA00022989"/>
    </source>
</evidence>
<evidence type="ECO:0000256" key="8">
    <source>
        <dbReference type="PIRSR" id="PIRSR601580-3"/>
    </source>
</evidence>
<dbReference type="EMBL" id="JANBQB010000010">
    <property type="protein sequence ID" value="KAJ1984808.1"/>
    <property type="molecule type" value="Genomic_DNA"/>
</dbReference>
<feature type="compositionally biased region" description="Acidic residues" evidence="10">
    <location>
        <begin position="246"/>
        <end position="256"/>
    </location>
</feature>
<dbReference type="Proteomes" id="UP001151582">
    <property type="component" value="Unassembled WGS sequence"/>
</dbReference>
<keyword evidence="3 9" id="KW-0812">Transmembrane</keyword>
<feature type="signal peptide" evidence="9">
    <location>
        <begin position="1"/>
        <end position="17"/>
    </location>
</feature>
<dbReference type="FunFam" id="2.60.120.200:FF:000011">
    <property type="entry name" value="Probable calnexin"/>
    <property type="match status" value="1"/>
</dbReference>
<dbReference type="InterPro" id="IPR009033">
    <property type="entry name" value="Calreticulin/calnexin_P_dom_sf"/>
</dbReference>
<gene>
    <name evidence="11" type="ORF">H4R34_000428</name>
</gene>
<reference evidence="11" key="1">
    <citation type="submission" date="2022-07" db="EMBL/GenBank/DDBJ databases">
        <title>Phylogenomic reconstructions and comparative analyses of Kickxellomycotina fungi.</title>
        <authorList>
            <person name="Reynolds N.K."/>
            <person name="Stajich J.E."/>
            <person name="Barry K."/>
            <person name="Grigoriev I.V."/>
            <person name="Crous P."/>
            <person name="Smith M.E."/>
        </authorList>
    </citation>
    <scope>NUCLEOTIDE SEQUENCE</scope>
    <source>
        <strain evidence="11">RSA 567</strain>
    </source>
</reference>
<dbReference type="Gene3D" id="2.10.250.10">
    <property type="entry name" value="Calreticulin/calnexin, P domain"/>
    <property type="match status" value="1"/>
</dbReference>
<evidence type="ECO:0008006" key="13">
    <source>
        <dbReference type="Google" id="ProtNLM"/>
    </source>
</evidence>
<dbReference type="AlphaFoldDB" id="A0A9W8EEQ7"/>
<dbReference type="GO" id="GO:0005509">
    <property type="term" value="F:calcium ion binding"/>
    <property type="evidence" value="ECO:0007669"/>
    <property type="project" value="InterPro"/>
</dbReference>
<organism evidence="11 12">
    <name type="scientific">Dimargaris verticillata</name>
    <dbReference type="NCBI Taxonomy" id="2761393"/>
    <lineage>
        <taxon>Eukaryota</taxon>
        <taxon>Fungi</taxon>
        <taxon>Fungi incertae sedis</taxon>
        <taxon>Zoopagomycota</taxon>
        <taxon>Kickxellomycotina</taxon>
        <taxon>Dimargaritomycetes</taxon>
        <taxon>Dimargaritales</taxon>
        <taxon>Dimargaritaceae</taxon>
        <taxon>Dimargaris</taxon>
    </lineage>
</organism>
<dbReference type="PANTHER" id="PTHR11073:SF1">
    <property type="entry name" value="CALNEXIN 14D-RELATED"/>
    <property type="match status" value="1"/>
</dbReference>
<dbReference type="PROSITE" id="PS00804">
    <property type="entry name" value="CALRETICULIN_2"/>
    <property type="match status" value="1"/>
</dbReference>
<dbReference type="GO" id="GO:0051082">
    <property type="term" value="F:unfolded protein binding"/>
    <property type="evidence" value="ECO:0007669"/>
    <property type="project" value="InterPro"/>
</dbReference>
<dbReference type="InterPro" id="IPR013320">
    <property type="entry name" value="ConA-like_dom_sf"/>
</dbReference>
<keyword evidence="8" id="KW-1015">Disulfide bond</keyword>
<proteinExistence type="inferred from homology"/>
<dbReference type="InterPro" id="IPR001580">
    <property type="entry name" value="Calret/calnex"/>
</dbReference>
<comment type="caution">
    <text evidence="11">The sequence shown here is derived from an EMBL/GenBank/DDBJ whole genome shotgun (WGS) entry which is preliminary data.</text>
</comment>
<evidence type="ECO:0000256" key="3">
    <source>
        <dbReference type="ARBA" id="ARBA00022692"/>
    </source>
</evidence>
<evidence type="ECO:0000256" key="10">
    <source>
        <dbReference type="SAM" id="MobiDB-lite"/>
    </source>
</evidence>
<evidence type="ECO:0000256" key="6">
    <source>
        <dbReference type="ARBA" id="ARBA00023136"/>
    </source>
</evidence>
<accession>A0A9W8EEQ7</accession>
<evidence type="ECO:0000256" key="2">
    <source>
        <dbReference type="ARBA" id="ARBA00010983"/>
    </source>
</evidence>
<dbReference type="GO" id="GO:0005789">
    <property type="term" value="C:endoplasmic reticulum membrane"/>
    <property type="evidence" value="ECO:0007669"/>
    <property type="project" value="UniProtKB-SubCell"/>
</dbReference>
<sequence>MKYNLLALATLLALAAAKDENLTLSEMELQFKPTTVKGLFVEQFTDGLGRWTVSKAVKKEDGKESTRYTGQWEVEAPIDEPFLKGDQGLVLQSPAAHHAIAVPFDQPLVPGEKPLVVQYEVKLQNSLDCGGAYLKLVSQAEDKAPFDPSKFDNETPYTIMFGPDRCGPTNKVHFILRHKNPKTGEIVEKHLKSPPSARITKQTNLYTLIVQPDNTYDIRINNKSVSTGNLLEDMDPPINPPKEIDDPNDQQPDDWVTEAKIPDPEAKKPEDWDEDAPRRIPNAKAVKPADWLDNEPLEIPDPEDQAPPEWDAEEDGEYVARTIANPKCAKVSGCGPWEQPMMDNPDYKGKWYPPIIDNPAYKGEWKPRRIPNPDYFEDKYPAKMTPIVGLGFELWTMQSKIMFDNIYVGDSVDAAEQLLQETWSLKTQAESAKLLEEDKAKEAKDTKDEVVPEPSDFVNFARYQANKFVKDAKVFVETAQVDIRQAFTDQPRVAGVFGLLFLTLVWLFNTIIGMFVGQTPEPSAQRAAKAATKKDDGSQDASAVDAATTATGGKQQPSRRAAAAKRAAEDSDPSEE</sequence>
<protein>
    <recommendedName>
        <fullName evidence="13">Calnexin</fullName>
    </recommendedName>
</protein>
<dbReference type="Pfam" id="PF00262">
    <property type="entry name" value="Calreticulin"/>
    <property type="match status" value="1"/>
</dbReference>
<dbReference type="SUPFAM" id="SSF63887">
    <property type="entry name" value="P-domain of calnexin/calreticulin"/>
    <property type="match status" value="1"/>
</dbReference>
<dbReference type="InterPro" id="IPR018124">
    <property type="entry name" value="Calret/calnex_CS"/>
</dbReference>
<feature type="compositionally biased region" description="Basic and acidic residues" evidence="10">
    <location>
        <begin position="260"/>
        <end position="276"/>
    </location>
</feature>
<keyword evidence="9" id="KW-0732">Signal</keyword>
<feature type="chain" id="PRO_5041019056" description="Calnexin" evidence="9">
    <location>
        <begin position="18"/>
        <end position="576"/>
    </location>
</feature>
<dbReference type="PANTHER" id="PTHR11073">
    <property type="entry name" value="CALRETICULIN AND CALNEXIN"/>
    <property type="match status" value="1"/>
</dbReference>
<comment type="subcellular location">
    <subcellularLocation>
        <location evidence="1">Endoplasmic reticulum membrane</location>
        <topology evidence="1">Single-pass membrane protein</topology>
    </subcellularLocation>
</comment>
<keyword evidence="12" id="KW-1185">Reference proteome</keyword>